<evidence type="ECO:0000313" key="1">
    <source>
        <dbReference type="EMBL" id="KKK96819.1"/>
    </source>
</evidence>
<comment type="caution">
    <text evidence="1">The sequence shown here is derived from an EMBL/GenBank/DDBJ whole genome shotgun (WGS) entry which is preliminary data.</text>
</comment>
<proteinExistence type="predicted"/>
<organism evidence="1">
    <name type="scientific">marine sediment metagenome</name>
    <dbReference type="NCBI Taxonomy" id="412755"/>
    <lineage>
        <taxon>unclassified sequences</taxon>
        <taxon>metagenomes</taxon>
        <taxon>ecological metagenomes</taxon>
    </lineage>
</organism>
<sequence length="67" mass="7930">MENKRAKQTIHIEVDFTPERVTYFCGICKRVLLTKNDWRKSNECPIPREMLADFIATHPCFEFQPVS</sequence>
<dbReference type="EMBL" id="LAZR01046316">
    <property type="protein sequence ID" value="KKK96819.1"/>
    <property type="molecule type" value="Genomic_DNA"/>
</dbReference>
<protein>
    <submittedName>
        <fullName evidence="1">Uncharacterized protein</fullName>
    </submittedName>
</protein>
<dbReference type="AlphaFoldDB" id="A0A0F9C2U7"/>
<name>A0A0F9C2U7_9ZZZZ</name>
<reference evidence="1" key="1">
    <citation type="journal article" date="2015" name="Nature">
        <title>Complex archaea that bridge the gap between prokaryotes and eukaryotes.</title>
        <authorList>
            <person name="Spang A."/>
            <person name="Saw J.H."/>
            <person name="Jorgensen S.L."/>
            <person name="Zaremba-Niedzwiedzka K."/>
            <person name="Martijn J."/>
            <person name="Lind A.E."/>
            <person name="van Eijk R."/>
            <person name="Schleper C."/>
            <person name="Guy L."/>
            <person name="Ettema T.J."/>
        </authorList>
    </citation>
    <scope>NUCLEOTIDE SEQUENCE</scope>
</reference>
<gene>
    <name evidence="1" type="ORF">LCGC14_2658930</name>
</gene>
<accession>A0A0F9C2U7</accession>